<evidence type="ECO:0000256" key="4">
    <source>
        <dbReference type="ARBA" id="ARBA00022989"/>
    </source>
</evidence>
<evidence type="ECO:0000256" key="1">
    <source>
        <dbReference type="ARBA" id="ARBA00004651"/>
    </source>
</evidence>
<evidence type="ECO:0000256" key="3">
    <source>
        <dbReference type="ARBA" id="ARBA00022692"/>
    </source>
</evidence>
<feature type="transmembrane region" description="Helical" evidence="6">
    <location>
        <begin position="444"/>
        <end position="464"/>
    </location>
</feature>
<feature type="transmembrane region" description="Helical" evidence="6">
    <location>
        <begin position="395"/>
        <end position="420"/>
    </location>
</feature>
<keyword evidence="5 6" id="KW-0472">Membrane</keyword>
<keyword evidence="10" id="KW-1185">Reference proteome</keyword>
<feature type="domain" description="ABC3 transporter permease C-terminal" evidence="7">
    <location>
        <begin position="315"/>
        <end position="420"/>
    </location>
</feature>
<feature type="transmembrane region" description="Helical" evidence="6">
    <location>
        <begin position="699"/>
        <end position="723"/>
    </location>
</feature>
<proteinExistence type="predicted"/>
<evidence type="ECO:0000256" key="6">
    <source>
        <dbReference type="SAM" id="Phobius"/>
    </source>
</evidence>
<evidence type="ECO:0000256" key="5">
    <source>
        <dbReference type="ARBA" id="ARBA00023136"/>
    </source>
</evidence>
<dbReference type="RefSeq" id="WP_169675382.1">
    <property type="nucleotide sequence ID" value="NZ_JABBHF010000009.1"/>
</dbReference>
<feature type="transmembrane region" description="Helical" evidence="6">
    <location>
        <begin position="21"/>
        <end position="39"/>
    </location>
</feature>
<dbReference type="PANTHER" id="PTHR30572">
    <property type="entry name" value="MEMBRANE COMPONENT OF TRANSPORTER-RELATED"/>
    <property type="match status" value="1"/>
</dbReference>
<evidence type="ECO:0000259" key="8">
    <source>
        <dbReference type="Pfam" id="PF12704"/>
    </source>
</evidence>
<feature type="domain" description="ABC3 transporter permease C-terminal" evidence="7">
    <location>
        <begin position="704"/>
        <end position="815"/>
    </location>
</feature>
<comment type="subcellular location">
    <subcellularLocation>
        <location evidence="1">Cell membrane</location>
        <topology evidence="1">Multi-pass membrane protein</topology>
    </subcellularLocation>
</comment>
<organism evidence="9 10">
    <name type="scientific">Flavivirga algicola</name>
    <dbReference type="NCBI Taxonomy" id="2729136"/>
    <lineage>
        <taxon>Bacteria</taxon>
        <taxon>Pseudomonadati</taxon>
        <taxon>Bacteroidota</taxon>
        <taxon>Flavobacteriia</taxon>
        <taxon>Flavobacteriales</taxon>
        <taxon>Flavobacteriaceae</taxon>
        <taxon>Flavivirga</taxon>
    </lineage>
</organism>
<protein>
    <recommendedName>
        <fullName evidence="11">ABC transporter permease</fullName>
    </recommendedName>
</protein>
<gene>
    <name evidence="9" type="ORF">HHX25_15475</name>
</gene>
<dbReference type="Pfam" id="PF02687">
    <property type="entry name" value="FtsX"/>
    <property type="match status" value="2"/>
</dbReference>
<evidence type="ECO:0000313" key="9">
    <source>
        <dbReference type="EMBL" id="NMH88914.1"/>
    </source>
</evidence>
<sequence length="822" mass="93138">MKSHFLKSIIRNIVNRKFLSLAKILGLVVGFAVFIFLAVKIQYEDSYDQFWTDYKDVYRVALDVKYANGEEVLSAKNFGGASELLDLELSEVVSHCNFGKDVVTIFNGSKQKIQDVDFVYTDPTFFDVFNRKIIKSENTKLLENIHGVVISQSFAKKLFGNENPINKELTVNEGWKFVVDAVFEDIPSNSHMKIDVVAAYKSLFYYMQNFDNTRQVLLENPNYEYHKPDPYSQRRWSTPVQYRPYSYIKLKKGIELKIVESKVAGLLSKAPLPYRLKNGHMKFKFQPIHDIHLKSNLSHEQSVNGNAKQIIFLYIIIAVVLFVCVINFINLNTISNIEQLKNYSIRIFNGSTYWQIFQMILVESFVFNGIALLLALPLAYALIATELPSAKVAPYIFLSVIAIVLLVTIVAALIPFISVVKNRFASGLKIGGQKISQKWKSQKALVTMQFSITIILIVCTVGIYKQMQFMMASDLGFEGHQTLYSFSPMTMNQHPDIPNKLRTFRNELVALNGVKAFSVSSSIPGKKANRLNNQVRPVGVAEPFPASFSEISIDDNYIKAYGIHLKAGKNLNAQNDWVSDDILINETALPVMGIANAIDALGKVITVGNRNCTIVGVVEDYHHASLHNSIKPSIFTQNLNWDHSVGYYSFQLNAKDIDKTMLHVTQIWNKLYPKEEFIYNFSDASFADQYARDQKFNQILTYSACLALLISCLGLLGMALFNIKKRVKEIGIRKVSGATVGQIMVLLNIDFLKWVIVAYIIAVPVSWYTINRWLEDFAYRTNISWWVYGFAGLLAIIIALASVSWQSFKAATNNPVEALKEE</sequence>
<dbReference type="EMBL" id="JABBHF010000009">
    <property type="protein sequence ID" value="NMH88914.1"/>
    <property type="molecule type" value="Genomic_DNA"/>
</dbReference>
<accession>A0ABX1S2F6</accession>
<feature type="transmembrane region" description="Helical" evidence="6">
    <location>
        <begin position="311"/>
        <end position="331"/>
    </location>
</feature>
<keyword evidence="3 6" id="KW-0812">Transmembrane</keyword>
<feature type="transmembrane region" description="Helical" evidence="6">
    <location>
        <begin position="743"/>
        <end position="765"/>
    </location>
</feature>
<evidence type="ECO:0000256" key="2">
    <source>
        <dbReference type="ARBA" id="ARBA00022475"/>
    </source>
</evidence>
<comment type="caution">
    <text evidence="9">The sequence shown here is derived from an EMBL/GenBank/DDBJ whole genome shotgun (WGS) entry which is preliminary data.</text>
</comment>
<evidence type="ECO:0000313" key="10">
    <source>
        <dbReference type="Proteomes" id="UP000746690"/>
    </source>
</evidence>
<keyword evidence="4 6" id="KW-1133">Transmembrane helix</keyword>
<evidence type="ECO:0000259" key="7">
    <source>
        <dbReference type="Pfam" id="PF02687"/>
    </source>
</evidence>
<dbReference type="InterPro" id="IPR050250">
    <property type="entry name" value="Macrolide_Exporter_MacB"/>
</dbReference>
<dbReference type="InterPro" id="IPR025857">
    <property type="entry name" value="MacB_PCD"/>
</dbReference>
<dbReference type="PANTHER" id="PTHR30572:SF18">
    <property type="entry name" value="ABC-TYPE MACROLIDE FAMILY EXPORT SYSTEM PERMEASE COMPONENT 2"/>
    <property type="match status" value="1"/>
</dbReference>
<feature type="transmembrane region" description="Helical" evidence="6">
    <location>
        <begin position="785"/>
        <end position="805"/>
    </location>
</feature>
<dbReference type="InterPro" id="IPR003838">
    <property type="entry name" value="ABC3_permease_C"/>
</dbReference>
<keyword evidence="2" id="KW-1003">Cell membrane</keyword>
<feature type="transmembrane region" description="Helical" evidence="6">
    <location>
        <begin position="352"/>
        <end position="383"/>
    </location>
</feature>
<feature type="domain" description="MacB-like periplasmic core" evidence="8">
    <location>
        <begin position="24"/>
        <end position="203"/>
    </location>
</feature>
<dbReference type="Pfam" id="PF12704">
    <property type="entry name" value="MacB_PCD"/>
    <property type="match status" value="1"/>
</dbReference>
<evidence type="ECO:0008006" key="11">
    <source>
        <dbReference type="Google" id="ProtNLM"/>
    </source>
</evidence>
<dbReference type="Proteomes" id="UP000746690">
    <property type="component" value="Unassembled WGS sequence"/>
</dbReference>
<name>A0ABX1S2F6_9FLAO</name>
<reference evidence="9 10" key="1">
    <citation type="submission" date="2020-04" db="EMBL/GenBank/DDBJ databases">
        <title>A Flavivirga sp. nov.</title>
        <authorList>
            <person name="Sun X."/>
        </authorList>
    </citation>
    <scope>NUCLEOTIDE SEQUENCE [LARGE SCALE GENOMIC DNA]</scope>
    <source>
        <strain evidence="9 10">Y03</strain>
    </source>
</reference>